<organism evidence="2 3">
    <name type="scientific">Zhenhengia yiwuensis</name>
    <dbReference type="NCBI Taxonomy" id="2763666"/>
    <lineage>
        <taxon>Bacteria</taxon>
        <taxon>Bacillati</taxon>
        <taxon>Bacillota</taxon>
        <taxon>Clostridia</taxon>
        <taxon>Lachnospirales</taxon>
        <taxon>Lachnospiraceae</taxon>
        <taxon>Zhenhengia</taxon>
    </lineage>
</organism>
<dbReference type="InterPro" id="IPR011041">
    <property type="entry name" value="Quinoprot_gluc/sorb_DH_b-prop"/>
</dbReference>
<evidence type="ECO:0000313" key="2">
    <source>
        <dbReference type="EMBL" id="MBC8580984.1"/>
    </source>
</evidence>
<gene>
    <name evidence="2" type="ORF">H8718_15810</name>
</gene>
<sequence length="353" mass="39153">MQKISFSNSRILSSRQFPYAIRAIAQNLYVPWAIAISSEGNLYFTERSGSIRVIEYGTLRSEPLITLPPPFISTGEGGLMGIALDPNFAQNHYLYVMHSYTQNNQIYNRVIRLLEISNRASIDRIILDQIPGGRVHNGGRIKIGPDQKLYVTTGDAGNAMLAQDLQSTAGKILRIALDGSIPIDNPFPFSPVYSLGHRNPQGLTWNFQNTLYACEHGPSAHDEINIIYPGANYGWPLVQGDEIAPNVIVQKPLIHSGQNTWAPSGLVFIKHGPWQGKLLVACLRGEQLLALLLNPDGTLVTRMEVWLKNEYGRLREIIESPDGSLYLTTSNRDGRGSPNIADDQILQLIPRSV</sequence>
<proteinExistence type="predicted"/>
<dbReference type="AlphaFoldDB" id="A0A926EIG1"/>
<evidence type="ECO:0000313" key="3">
    <source>
        <dbReference type="Proteomes" id="UP000655830"/>
    </source>
</evidence>
<evidence type="ECO:0000259" key="1">
    <source>
        <dbReference type="Pfam" id="PF07995"/>
    </source>
</evidence>
<dbReference type="SUPFAM" id="SSF50952">
    <property type="entry name" value="Soluble quinoprotein glucose dehydrogenase"/>
    <property type="match status" value="1"/>
</dbReference>
<accession>A0A926EIG1</accession>
<dbReference type="PANTHER" id="PTHR19328">
    <property type="entry name" value="HEDGEHOG-INTERACTING PROTEIN"/>
    <property type="match status" value="1"/>
</dbReference>
<name>A0A926EIG1_9FIRM</name>
<comment type="caution">
    <text evidence="2">The sequence shown here is derived from an EMBL/GenBank/DDBJ whole genome shotgun (WGS) entry which is preliminary data.</text>
</comment>
<keyword evidence="3" id="KW-1185">Reference proteome</keyword>
<dbReference type="EMBL" id="JACRSY010000033">
    <property type="protein sequence ID" value="MBC8580984.1"/>
    <property type="molecule type" value="Genomic_DNA"/>
</dbReference>
<dbReference type="RefSeq" id="WP_249333666.1">
    <property type="nucleotide sequence ID" value="NZ_JACRSY010000033.1"/>
</dbReference>
<dbReference type="PANTHER" id="PTHR19328:SF13">
    <property type="entry name" value="HIPL1 PROTEIN"/>
    <property type="match status" value="1"/>
</dbReference>
<dbReference type="InterPro" id="IPR012938">
    <property type="entry name" value="Glc/Sorbosone_DH"/>
</dbReference>
<feature type="domain" description="Glucose/Sorbosone dehydrogenase" evidence="1">
    <location>
        <begin position="30"/>
        <end position="335"/>
    </location>
</feature>
<dbReference type="Proteomes" id="UP000655830">
    <property type="component" value="Unassembled WGS sequence"/>
</dbReference>
<dbReference type="Pfam" id="PF07995">
    <property type="entry name" value="GSDH"/>
    <property type="match status" value="1"/>
</dbReference>
<reference evidence="2" key="1">
    <citation type="submission" date="2020-08" db="EMBL/GenBank/DDBJ databases">
        <title>Genome public.</title>
        <authorList>
            <person name="Liu C."/>
            <person name="Sun Q."/>
        </authorList>
    </citation>
    <scope>NUCLEOTIDE SEQUENCE</scope>
    <source>
        <strain evidence="2">NSJ-12</strain>
    </source>
</reference>
<dbReference type="InterPro" id="IPR011042">
    <property type="entry name" value="6-blade_b-propeller_TolB-like"/>
</dbReference>
<dbReference type="Gene3D" id="2.120.10.30">
    <property type="entry name" value="TolB, C-terminal domain"/>
    <property type="match status" value="1"/>
</dbReference>
<protein>
    <submittedName>
        <fullName evidence="2">PQQ-dependent sugar dehydrogenase</fullName>
    </submittedName>
</protein>